<dbReference type="RefSeq" id="WP_138213690.1">
    <property type="nucleotide sequence ID" value="NZ_VASG01000003.1"/>
</dbReference>
<feature type="domain" description="DUF1508" evidence="2">
    <location>
        <begin position="62"/>
        <end position="109"/>
    </location>
</feature>
<dbReference type="EMBL" id="VASG01000003">
    <property type="protein sequence ID" value="TLP74563.1"/>
    <property type="molecule type" value="Genomic_DNA"/>
</dbReference>
<dbReference type="AlphaFoldDB" id="A0A5R9A796"/>
<dbReference type="PANTHER" id="PTHR40606:SF1">
    <property type="entry name" value="UPF0339 PROTEIN YEGP"/>
    <property type="match status" value="1"/>
</dbReference>
<comment type="similarity">
    <text evidence="1">Belongs to the UPF0339 family. Duplicated subfamily.</text>
</comment>
<protein>
    <submittedName>
        <fullName evidence="3">DUF1508 domain-containing protein</fullName>
    </submittedName>
</protein>
<organism evidence="3 4">
    <name type="scientific">Pseudomonas nitroreducens</name>
    <dbReference type="NCBI Taxonomy" id="46680"/>
    <lineage>
        <taxon>Bacteria</taxon>
        <taxon>Pseudomonadati</taxon>
        <taxon>Pseudomonadota</taxon>
        <taxon>Gammaproteobacteria</taxon>
        <taxon>Pseudomonadales</taxon>
        <taxon>Pseudomonadaceae</taxon>
        <taxon>Pseudomonas</taxon>
    </lineage>
</organism>
<dbReference type="InterPro" id="IPR051141">
    <property type="entry name" value="UPF0339_domain"/>
</dbReference>
<dbReference type="Proteomes" id="UP000307510">
    <property type="component" value="Unassembled WGS sequence"/>
</dbReference>
<dbReference type="PANTHER" id="PTHR40606">
    <property type="match status" value="1"/>
</dbReference>
<dbReference type="InterPro" id="IPR036913">
    <property type="entry name" value="YegP-like_sf"/>
</dbReference>
<evidence type="ECO:0000256" key="1">
    <source>
        <dbReference type="ARBA" id="ARBA00007576"/>
    </source>
</evidence>
<dbReference type="SUPFAM" id="SSF160113">
    <property type="entry name" value="YegP-like"/>
    <property type="match status" value="2"/>
</dbReference>
<reference evidence="4" key="2">
    <citation type="submission" date="2019-06" db="EMBL/GenBank/DDBJ databases">
        <title>AzeR, a transcriptional regulator that responds to azelaic acid in Pseudomonas nitroreducens.</title>
        <authorList>
            <person name="Bez C."/>
            <person name="Javvadi S.G."/>
            <person name="Bertani I."/>
            <person name="Devescovi G."/>
            <person name="Studholme D.J."/>
            <person name="Geller A."/>
            <person name="Levy A."/>
            <person name="Venturi V."/>
        </authorList>
    </citation>
    <scope>NUCLEOTIDE SEQUENCE [LARGE SCALE GENOMIC DNA]</scope>
    <source>
        <strain evidence="4">DSM 9128</strain>
    </source>
</reference>
<gene>
    <name evidence="3" type="ORF">FEA48_10085</name>
</gene>
<proteinExistence type="inferred from homology"/>
<evidence type="ECO:0000259" key="2">
    <source>
        <dbReference type="Pfam" id="PF07411"/>
    </source>
</evidence>
<sequence>MTAKYEMFRSAQNQQYYFRLKAPNGETILQSEGYLQKNGCQNGVASCREHSPFDRFYSKLTASDGRPYFTLRAANNQVIGVSQAYGSTAARDDGIAAVKKHGSTTVLVDLT</sequence>
<evidence type="ECO:0000313" key="4">
    <source>
        <dbReference type="Proteomes" id="UP000307510"/>
    </source>
</evidence>
<feature type="domain" description="DUF1508" evidence="2">
    <location>
        <begin position="12"/>
        <end position="52"/>
    </location>
</feature>
<dbReference type="Gene3D" id="2.30.29.80">
    <property type="match status" value="1"/>
</dbReference>
<accession>A0A5R9A796</accession>
<dbReference type="InterPro" id="IPR010879">
    <property type="entry name" value="DUF1508"/>
</dbReference>
<dbReference type="Pfam" id="PF07411">
    <property type="entry name" value="DUF1508"/>
    <property type="match status" value="2"/>
</dbReference>
<evidence type="ECO:0000313" key="3">
    <source>
        <dbReference type="EMBL" id="TLP74563.1"/>
    </source>
</evidence>
<name>A0A5R9A796_PSENT</name>
<comment type="caution">
    <text evidence="3">The sequence shown here is derived from an EMBL/GenBank/DDBJ whole genome shotgun (WGS) entry which is preliminary data.</text>
</comment>
<reference evidence="3 4" key="1">
    <citation type="submission" date="2019-05" db="EMBL/GenBank/DDBJ databases">
        <authorList>
            <person name="Moore K."/>
            <person name="O'Neill P."/>
            <person name="Farbos A."/>
            <person name="Studholme D.J."/>
        </authorList>
    </citation>
    <scope>NUCLEOTIDE SEQUENCE [LARGE SCALE GENOMIC DNA]</scope>
    <source>
        <strain evidence="3 4">DSM 9128</strain>
    </source>
</reference>